<feature type="domain" description="Translation elongation factor EFTs/EF1B dimerisation" evidence="9">
    <location>
        <begin position="70"/>
        <end position="276"/>
    </location>
</feature>
<dbReference type="PROSITE" id="PS01126">
    <property type="entry name" value="EF_TS_1"/>
    <property type="match status" value="1"/>
</dbReference>
<evidence type="ECO:0000256" key="2">
    <source>
        <dbReference type="ARBA" id="ARBA00016956"/>
    </source>
</evidence>
<evidence type="ECO:0000256" key="3">
    <source>
        <dbReference type="ARBA" id="ARBA00022768"/>
    </source>
</evidence>
<reference evidence="10 11" key="1">
    <citation type="submission" date="2016-11" db="EMBL/GenBank/DDBJ databases">
        <title>Description of two novel members of the family Erysipelotrichaceae: Ileibacterium lipovorans gen. nov., sp. nov. and Dubosiella newyorkensis, gen. nov., sp. nov.</title>
        <authorList>
            <person name="Cox L.M."/>
            <person name="Sohn J."/>
            <person name="Tyrrell K.L."/>
            <person name="Citron D.M."/>
            <person name="Lawson P.A."/>
            <person name="Patel N.B."/>
            <person name="Iizumi T."/>
            <person name="Perez-Perez G.I."/>
            <person name="Goldstein E.J."/>
            <person name="Blaser M.J."/>
        </authorList>
    </citation>
    <scope>NUCLEOTIDE SEQUENCE [LARGE SCALE GENOMIC DNA]</scope>
    <source>
        <strain evidence="10 11">NYU-BL-A4</strain>
    </source>
</reference>
<keyword evidence="3 6" id="KW-0251">Elongation factor</keyword>
<dbReference type="Proteomes" id="UP000186705">
    <property type="component" value="Unassembled WGS sequence"/>
</dbReference>
<evidence type="ECO:0000256" key="7">
    <source>
        <dbReference type="RuleBase" id="RU000642"/>
    </source>
</evidence>
<evidence type="ECO:0000256" key="1">
    <source>
        <dbReference type="ARBA" id="ARBA00005532"/>
    </source>
</evidence>
<comment type="function">
    <text evidence="5 6 7">Associates with the EF-Tu.GDP complex and induces the exchange of GDP to GTP. It remains bound to the aminoacyl-tRNA.EF-Tu.GTP complex up to the GTP hydrolysis stage on the ribosome.</text>
</comment>
<dbReference type="Gene3D" id="3.30.479.20">
    <property type="entry name" value="Elongation factor Ts, dimerisation domain"/>
    <property type="match status" value="2"/>
</dbReference>
<comment type="subcellular location">
    <subcellularLocation>
        <location evidence="6 8">Cytoplasm</location>
    </subcellularLocation>
</comment>
<dbReference type="RefSeq" id="WP_076341062.1">
    <property type="nucleotide sequence ID" value="NZ_CAJTMI010000018.1"/>
</dbReference>
<dbReference type="SUPFAM" id="SSF54713">
    <property type="entry name" value="Elongation factor Ts (EF-Ts), dimerisation domain"/>
    <property type="match status" value="2"/>
</dbReference>
<gene>
    <name evidence="6" type="primary">tsf</name>
    <name evidence="10" type="ORF">BO225_04335</name>
</gene>
<evidence type="ECO:0000256" key="8">
    <source>
        <dbReference type="RuleBase" id="RU000643"/>
    </source>
</evidence>
<protein>
    <recommendedName>
        <fullName evidence="2 6">Elongation factor Ts</fullName>
        <shortName evidence="6">EF-Ts</shortName>
    </recommendedName>
</protein>
<dbReference type="GO" id="GO:0005737">
    <property type="term" value="C:cytoplasm"/>
    <property type="evidence" value="ECO:0007669"/>
    <property type="project" value="UniProtKB-SubCell"/>
</dbReference>
<dbReference type="InterPro" id="IPR014039">
    <property type="entry name" value="Transl_elong_EFTs/EF1B_dimer"/>
</dbReference>
<evidence type="ECO:0000313" key="10">
    <source>
        <dbReference type="EMBL" id="OLU46915.1"/>
    </source>
</evidence>
<dbReference type="PANTHER" id="PTHR11741">
    <property type="entry name" value="ELONGATION FACTOR TS"/>
    <property type="match status" value="1"/>
</dbReference>
<dbReference type="Gene3D" id="1.10.286.20">
    <property type="match status" value="1"/>
</dbReference>
<sequence>MAISAKQVKELREKTGAGMMDCKKALTECDGDLDKAVDWLREKGISKAAKKEGRIAAEGLTRVAVDGNIGVVVEVNSETDFVSKNDQFLTLLDTITNAVLNNKPANNEEVLAISTPNGTIEELITNATATIGEKITLRRFVVVEKTDEEIFGSYMHMGGTISALVVMKGGNDEVAKEMAMQVASMNPTYISQKDVPAEVVEHERALQQQIMAADPAMASKPEKVLAGILNGKVSKHFKDQCLMDQEYFKDPKEKVANFLKANKAEVVTFVRFQAGEGIEKREENFAEEVMAQIKG</sequence>
<dbReference type="FunFam" id="1.10.8.10:FF:000001">
    <property type="entry name" value="Elongation factor Ts"/>
    <property type="match status" value="1"/>
</dbReference>
<dbReference type="InterPro" id="IPR009060">
    <property type="entry name" value="UBA-like_sf"/>
</dbReference>
<evidence type="ECO:0000313" key="11">
    <source>
        <dbReference type="Proteomes" id="UP000186705"/>
    </source>
</evidence>
<dbReference type="HAMAP" id="MF_00050">
    <property type="entry name" value="EF_Ts"/>
    <property type="match status" value="1"/>
</dbReference>
<dbReference type="Gene3D" id="1.10.8.10">
    <property type="entry name" value="DNA helicase RuvA subunit, C-terminal domain"/>
    <property type="match status" value="1"/>
</dbReference>
<dbReference type="Pfam" id="PF25025">
    <property type="entry name" value="EF-Ts_N"/>
    <property type="match status" value="1"/>
</dbReference>
<dbReference type="GeneID" id="78275177"/>
<dbReference type="GO" id="GO:0003746">
    <property type="term" value="F:translation elongation factor activity"/>
    <property type="evidence" value="ECO:0007669"/>
    <property type="project" value="UniProtKB-UniRule"/>
</dbReference>
<evidence type="ECO:0000256" key="4">
    <source>
        <dbReference type="ARBA" id="ARBA00022917"/>
    </source>
</evidence>
<keyword evidence="4 6" id="KW-0648">Protein biosynthesis</keyword>
<dbReference type="InterPro" id="IPR036402">
    <property type="entry name" value="EF-Ts_dimer_sf"/>
</dbReference>
<keyword evidence="11" id="KW-1185">Reference proteome</keyword>
<name>A0A1U7NNL3_9FIRM</name>
<comment type="similarity">
    <text evidence="1 6 7">Belongs to the EF-Ts family.</text>
</comment>
<dbReference type="SUPFAM" id="SSF46934">
    <property type="entry name" value="UBA-like"/>
    <property type="match status" value="1"/>
</dbReference>
<dbReference type="OrthoDB" id="9808348at2"/>
<dbReference type="InterPro" id="IPR018101">
    <property type="entry name" value="Transl_elong_Ts_CS"/>
</dbReference>
<dbReference type="EMBL" id="MPKA01000057">
    <property type="protein sequence ID" value="OLU46915.1"/>
    <property type="molecule type" value="Genomic_DNA"/>
</dbReference>
<dbReference type="STRING" id="1862672.BO225_04335"/>
<keyword evidence="6" id="KW-0963">Cytoplasm</keyword>
<feature type="region of interest" description="Involved in Mg(2+) ion dislocation from EF-Tu" evidence="6">
    <location>
        <begin position="79"/>
        <end position="82"/>
    </location>
</feature>
<accession>A0A1U7NNL3</accession>
<evidence type="ECO:0000259" key="9">
    <source>
        <dbReference type="Pfam" id="PF00889"/>
    </source>
</evidence>
<dbReference type="InterPro" id="IPR001816">
    <property type="entry name" value="Transl_elong_EFTs/EF1B"/>
</dbReference>
<dbReference type="PROSITE" id="PS01127">
    <property type="entry name" value="EF_TS_2"/>
    <property type="match status" value="1"/>
</dbReference>
<proteinExistence type="inferred from homology"/>
<dbReference type="PANTHER" id="PTHR11741:SF0">
    <property type="entry name" value="ELONGATION FACTOR TS, MITOCHONDRIAL"/>
    <property type="match status" value="1"/>
</dbReference>
<dbReference type="NCBIfam" id="TIGR00116">
    <property type="entry name" value="tsf"/>
    <property type="match status" value="1"/>
</dbReference>
<evidence type="ECO:0000256" key="5">
    <source>
        <dbReference type="ARBA" id="ARBA00025453"/>
    </source>
</evidence>
<dbReference type="CDD" id="cd14275">
    <property type="entry name" value="UBA_EF-Ts"/>
    <property type="match status" value="1"/>
</dbReference>
<evidence type="ECO:0000256" key="6">
    <source>
        <dbReference type="HAMAP-Rule" id="MF_00050"/>
    </source>
</evidence>
<organism evidence="10 11">
    <name type="scientific">Dubosiella newyorkensis</name>
    <dbReference type="NCBI Taxonomy" id="1862672"/>
    <lineage>
        <taxon>Bacteria</taxon>
        <taxon>Bacillati</taxon>
        <taxon>Bacillota</taxon>
        <taxon>Erysipelotrichia</taxon>
        <taxon>Erysipelotrichales</taxon>
        <taxon>Erysipelotrichaceae</taxon>
        <taxon>Dubosiella</taxon>
    </lineage>
</organism>
<comment type="caution">
    <text evidence="10">The sequence shown here is derived from an EMBL/GenBank/DDBJ whole genome shotgun (WGS) entry which is preliminary data.</text>
</comment>
<dbReference type="AlphaFoldDB" id="A0A1U7NNL3"/>
<dbReference type="Pfam" id="PF00889">
    <property type="entry name" value="EF_TS"/>
    <property type="match status" value="1"/>
</dbReference>